<name>A0ABV4YJP9_9CYAN</name>
<evidence type="ECO:0000313" key="1">
    <source>
        <dbReference type="EMBL" id="MFB2939055.1"/>
    </source>
</evidence>
<keyword evidence="2" id="KW-1185">Reference proteome</keyword>
<organism evidence="1 2">
    <name type="scientific">Floridaenema fluviatile BLCC-F154</name>
    <dbReference type="NCBI Taxonomy" id="3153640"/>
    <lineage>
        <taxon>Bacteria</taxon>
        <taxon>Bacillati</taxon>
        <taxon>Cyanobacteriota</taxon>
        <taxon>Cyanophyceae</taxon>
        <taxon>Oscillatoriophycideae</taxon>
        <taxon>Aerosakkonematales</taxon>
        <taxon>Aerosakkonemataceae</taxon>
        <taxon>Floridanema</taxon>
        <taxon>Floridanema fluviatile</taxon>
    </lineage>
</organism>
<evidence type="ECO:0000313" key="2">
    <source>
        <dbReference type="Proteomes" id="UP001576776"/>
    </source>
</evidence>
<accession>A0ABV4YJP9</accession>
<sequence length="296" mass="31443">MSYEIFDEQSYLANNPDVKSAVAQGFFASGLQHFQLIGLTEGRTAVSPFWDEQRYLNANPDVRTAVNNGVFASGLQHYILFGETEGRPGAINVDPVPGFNENYYYALYPNVSRAVALGQISSAQTHYIRNGRFEGYTAFFSGTSGDDIVTGLGPSGSAIVGINVDINARITGQPDPIPTSVGFGEIDVLIGSSGSDSFGLGFGRSTSNTTIQRFYVGQGNNDYAYIIDFEPGKDSLQLAGSPNEYTTTAGAFGFTNNITGGVSIFTNTGDLVAAIEGVSSLQLTGQDTNAGIFFLT</sequence>
<dbReference type="RefSeq" id="WP_413260530.1">
    <property type="nucleotide sequence ID" value="NZ_JBHFNS010000093.1"/>
</dbReference>
<proteinExistence type="predicted"/>
<dbReference type="Proteomes" id="UP001576776">
    <property type="component" value="Unassembled WGS sequence"/>
</dbReference>
<comment type="caution">
    <text evidence="1">The sequence shown here is derived from an EMBL/GenBank/DDBJ whole genome shotgun (WGS) entry which is preliminary data.</text>
</comment>
<gene>
    <name evidence="1" type="ORF">ACE1B6_27700</name>
</gene>
<dbReference type="EMBL" id="JBHFNS010000093">
    <property type="protein sequence ID" value="MFB2939055.1"/>
    <property type="molecule type" value="Genomic_DNA"/>
</dbReference>
<reference evidence="1 2" key="1">
    <citation type="submission" date="2024-09" db="EMBL/GenBank/DDBJ databases">
        <title>Floridaenema gen nov. (Aerosakkonemataceae, Aerosakkonematales ord. nov., Cyanobacteria) from benthic tropical and subtropical fresh waters, with the description of four new species.</title>
        <authorList>
            <person name="Moretto J.A."/>
            <person name="Berthold D.E."/>
            <person name="Lefler F.W."/>
            <person name="Huang I.-S."/>
            <person name="Laughinghouse H. IV."/>
        </authorList>
    </citation>
    <scope>NUCLEOTIDE SEQUENCE [LARGE SCALE GENOMIC DNA]</scope>
    <source>
        <strain evidence="1 2">BLCC-F154</strain>
    </source>
</reference>
<protein>
    <submittedName>
        <fullName evidence="1">Uncharacterized protein</fullName>
    </submittedName>
</protein>